<dbReference type="STRING" id="926562.Oweho_2648"/>
<evidence type="ECO:0000313" key="2">
    <source>
        <dbReference type="Proteomes" id="UP000005631"/>
    </source>
</evidence>
<dbReference type="RefSeq" id="WP_014202961.1">
    <property type="nucleotide sequence ID" value="NC_016599.1"/>
</dbReference>
<sequence>MQNEDFIENKIANSGLITLSLEDYYPKGERKHLDIAPWLYEGIILREKDFRASVKSHDWSQYQDCYVWVGCSEDAIIPQWAYMLLSSSLAAFAKKVVYGHREQLETVLMDEAIQQADLSELADQRVIIKGCGDLPIPPHAYVSLVSRLQPIAKSIMYGEACSTVPIYKKK</sequence>
<organism evidence="1 2">
    <name type="scientific">Owenweeksia hongkongensis (strain DSM 17368 / CIP 108786 / JCM 12287 / NRRL B-23963 / UST20020801)</name>
    <dbReference type="NCBI Taxonomy" id="926562"/>
    <lineage>
        <taxon>Bacteria</taxon>
        <taxon>Pseudomonadati</taxon>
        <taxon>Bacteroidota</taxon>
        <taxon>Flavobacteriia</taxon>
        <taxon>Flavobacteriales</taxon>
        <taxon>Owenweeksiaceae</taxon>
        <taxon>Owenweeksia</taxon>
    </lineage>
</organism>
<dbReference type="Pfam" id="PF10652">
    <property type="entry name" value="DUF2480"/>
    <property type="match status" value="1"/>
</dbReference>
<dbReference type="Proteomes" id="UP000005631">
    <property type="component" value="Chromosome"/>
</dbReference>
<dbReference type="HOGENOM" id="CLU_1575646_0_0_10"/>
<dbReference type="OrthoDB" id="9803040at2"/>
<accession>G8R904</accession>
<dbReference type="AlphaFoldDB" id="G8R904"/>
<proteinExistence type="predicted"/>
<dbReference type="PATRIC" id="fig|926562.3.peg.2662"/>
<reference evidence="1 2" key="1">
    <citation type="journal article" date="2012" name="Stand. Genomic Sci.">
        <title>Genome sequence of the orange-pigmented seawater bacterium Owenweeksia hongkongensis type strain (UST20020801(T)).</title>
        <authorList>
            <person name="Riedel T."/>
            <person name="Held B."/>
            <person name="Nolan M."/>
            <person name="Lucas S."/>
            <person name="Lapidus A."/>
            <person name="Tice H."/>
            <person name="Del Rio T.G."/>
            <person name="Cheng J.F."/>
            <person name="Han C."/>
            <person name="Tapia R."/>
            <person name="Goodwin L.A."/>
            <person name="Pitluck S."/>
            <person name="Liolios K."/>
            <person name="Mavromatis K."/>
            <person name="Pagani I."/>
            <person name="Ivanova N."/>
            <person name="Mikhailova N."/>
            <person name="Pati A."/>
            <person name="Chen A."/>
            <person name="Palaniappan K."/>
            <person name="Rohde M."/>
            <person name="Tindall B.J."/>
            <person name="Detter J.C."/>
            <person name="Goker M."/>
            <person name="Woyke T."/>
            <person name="Bristow J."/>
            <person name="Eisen J.A."/>
            <person name="Markowitz V."/>
            <person name="Hugenholtz P."/>
            <person name="Klenk H.P."/>
            <person name="Kyrpides N.C."/>
        </authorList>
    </citation>
    <scope>NUCLEOTIDE SEQUENCE</scope>
    <source>
        <strain evidence="2">DSM 17368 / JCM 12287 / NRRL B-23963</strain>
    </source>
</reference>
<dbReference type="eggNOG" id="ENOG502ZBK6">
    <property type="taxonomic scope" value="Bacteria"/>
</dbReference>
<evidence type="ECO:0008006" key="3">
    <source>
        <dbReference type="Google" id="ProtNLM"/>
    </source>
</evidence>
<dbReference type="EMBL" id="CP003156">
    <property type="protein sequence ID" value="AEV33612.1"/>
    <property type="molecule type" value="Genomic_DNA"/>
</dbReference>
<keyword evidence="2" id="KW-1185">Reference proteome</keyword>
<evidence type="ECO:0000313" key="1">
    <source>
        <dbReference type="EMBL" id="AEV33612.1"/>
    </source>
</evidence>
<name>G8R904_OWEHD</name>
<dbReference type="KEGG" id="oho:Oweho_2648"/>
<gene>
    <name evidence="1" type="ordered locus">Oweho_2648</name>
</gene>
<dbReference type="InterPro" id="IPR018914">
    <property type="entry name" value="DUF2480"/>
</dbReference>
<protein>
    <recommendedName>
        <fullName evidence="3">DUF2480 family protein</fullName>
    </recommendedName>
</protein>